<dbReference type="EMBL" id="JACEEZ010003766">
    <property type="protein sequence ID" value="KAG0727046.1"/>
    <property type="molecule type" value="Genomic_DNA"/>
</dbReference>
<accession>A0A8J4YNA0</accession>
<name>A0A8J4YNA0_CHIOP</name>
<organism evidence="1 2">
    <name type="scientific">Chionoecetes opilio</name>
    <name type="common">Atlantic snow crab</name>
    <name type="synonym">Cancer opilio</name>
    <dbReference type="NCBI Taxonomy" id="41210"/>
    <lineage>
        <taxon>Eukaryota</taxon>
        <taxon>Metazoa</taxon>
        <taxon>Ecdysozoa</taxon>
        <taxon>Arthropoda</taxon>
        <taxon>Crustacea</taxon>
        <taxon>Multicrustacea</taxon>
        <taxon>Malacostraca</taxon>
        <taxon>Eumalacostraca</taxon>
        <taxon>Eucarida</taxon>
        <taxon>Decapoda</taxon>
        <taxon>Pleocyemata</taxon>
        <taxon>Brachyura</taxon>
        <taxon>Eubrachyura</taxon>
        <taxon>Majoidea</taxon>
        <taxon>Majidae</taxon>
        <taxon>Chionoecetes</taxon>
    </lineage>
</organism>
<comment type="caution">
    <text evidence="1">The sequence shown here is derived from an EMBL/GenBank/DDBJ whole genome shotgun (WGS) entry which is preliminary data.</text>
</comment>
<protein>
    <submittedName>
        <fullName evidence="1">Uncharacterized protein</fullName>
    </submittedName>
</protein>
<evidence type="ECO:0000313" key="1">
    <source>
        <dbReference type="EMBL" id="KAG0727046.1"/>
    </source>
</evidence>
<gene>
    <name evidence="1" type="ORF">GWK47_035464</name>
</gene>
<sequence length="162" mass="18591">MCGSHYDLLVNKETSREHVEVNVQVPPTWDVELRGQHVVVAVKLFTGFLSRGRLLSPSQFVVSLIKDVCYIYRWLWKEKATRYALFSYTKPKAAFQKVIATLRCANNHCFLEKVYFSMAGALFNAFTSNYGKEKNSELVKCMPSVKTVQVCLATRKQTRRKG</sequence>
<proteinExistence type="predicted"/>
<keyword evidence="2" id="KW-1185">Reference proteome</keyword>
<dbReference type="AlphaFoldDB" id="A0A8J4YNA0"/>
<evidence type="ECO:0000313" key="2">
    <source>
        <dbReference type="Proteomes" id="UP000770661"/>
    </source>
</evidence>
<dbReference type="Proteomes" id="UP000770661">
    <property type="component" value="Unassembled WGS sequence"/>
</dbReference>
<reference evidence="1" key="1">
    <citation type="submission" date="2020-07" db="EMBL/GenBank/DDBJ databases">
        <title>The High-quality genome of the commercially important snow crab, Chionoecetes opilio.</title>
        <authorList>
            <person name="Jeong J.-H."/>
            <person name="Ryu S."/>
        </authorList>
    </citation>
    <scope>NUCLEOTIDE SEQUENCE</scope>
    <source>
        <strain evidence="1">MADBK_172401_WGS</strain>
        <tissue evidence="1">Digestive gland</tissue>
    </source>
</reference>